<dbReference type="GeneID" id="55009813"/>
<name>A0A3S9U8N9_9CAUD</name>
<organism evidence="2 3">
    <name type="scientific">Streptomyces phage Hiyaa</name>
    <dbReference type="NCBI Taxonomy" id="2499072"/>
    <lineage>
        <taxon>Viruses</taxon>
        <taxon>Duplodnaviria</taxon>
        <taxon>Heunggongvirae</taxon>
        <taxon>Uroviricota</taxon>
        <taxon>Caudoviricetes</taxon>
        <taxon>Hiyaavirus</taxon>
        <taxon>Hiyaavirus hiyaa</taxon>
    </lineage>
</organism>
<dbReference type="EMBL" id="MK279841">
    <property type="protein sequence ID" value="AZS06675.1"/>
    <property type="molecule type" value="Genomic_DNA"/>
</dbReference>
<feature type="transmembrane region" description="Helical" evidence="1">
    <location>
        <begin position="57"/>
        <end position="78"/>
    </location>
</feature>
<sequence length="79" mass="8212">MFGRQPASAVRTVSGSSRSALVRLVPRPWVPRVEHALDPLRPHTGSGGGGGMNRISVAWALTLSYGALGVAACVVKFLG</sequence>
<protein>
    <submittedName>
        <fullName evidence="2">Uncharacterized protein</fullName>
    </submittedName>
</protein>
<proteinExistence type="predicted"/>
<dbReference type="KEGG" id="vg:55009813"/>
<keyword evidence="1" id="KW-0812">Transmembrane</keyword>
<keyword evidence="3" id="KW-1185">Reference proteome</keyword>
<keyword evidence="1" id="KW-0472">Membrane</keyword>
<dbReference type="Proteomes" id="UP000287372">
    <property type="component" value="Segment"/>
</dbReference>
<reference evidence="2 3" key="1">
    <citation type="submission" date="2018-12" db="EMBL/GenBank/DDBJ databases">
        <authorList>
            <person name="Lieu J.K."/>
            <person name="Tian C.Z."/>
            <person name="Hsaio W.J."/>
            <person name="Shaffer C.D."/>
            <person name="Weston-Hafer K.A."/>
            <person name="Russell D.A."/>
            <person name="Pope W.H."/>
            <person name="Jacobs-Sera D."/>
            <person name="Hendrix R.W."/>
            <person name="Hatfull G.F."/>
        </authorList>
    </citation>
    <scope>NUCLEOTIDE SEQUENCE [LARGE SCALE GENOMIC DNA]</scope>
</reference>
<accession>A0A3S9U8N9</accession>
<evidence type="ECO:0000313" key="3">
    <source>
        <dbReference type="Proteomes" id="UP000287372"/>
    </source>
</evidence>
<evidence type="ECO:0000256" key="1">
    <source>
        <dbReference type="SAM" id="Phobius"/>
    </source>
</evidence>
<evidence type="ECO:0000313" key="2">
    <source>
        <dbReference type="EMBL" id="AZS06675.1"/>
    </source>
</evidence>
<keyword evidence="1" id="KW-1133">Transmembrane helix</keyword>
<dbReference type="RefSeq" id="YP_009818471.1">
    <property type="nucleotide sequence ID" value="NC_048139.1"/>
</dbReference>
<gene>
    <name evidence="2" type="primary">35</name>
    <name evidence="2" type="ORF">SEA_HIYAA_35</name>
</gene>